<evidence type="ECO:0000256" key="3">
    <source>
        <dbReference type="ARBA" id="ARBA00023002"/>
    </source>
</evidence>
<dbReference type="GO" id="GO:0016491">
    <property type="term" value="F:oxidoreductase activity"/>
    <property type="evidence" value="ECO:0007669"/>
    <property type="project" value="UniProtKB-KW"/>
</dbReference>
<dbReference type="STRING" id="1531966.A0A0A1TGA7"/>
<reference evidence="5 6" key="1">
    <citation type="journal article" date="2015" name="Genome Announc.">
        <title>Draft Genome Sequence and Gene Annotation of the Entomopathogenic Fungus Verticillium hemipterigenum.</title>
        <authorList>
            <person name="Horn F."/>
            <person name="Habel A."/>
            <person name="Scharf D.H."/>
            <person name="Dworschak J."/>
            <person name="Brakhage A.A."/>
            <person name="Guthke R."/>
            <person name="Hertweck C."/>
            <person name="Linde J."/>
        </authorList>
    </citation>
    <scope>NUCLEOTIDE SEQUENCE [LARGE SCALE GENOMIC DNA]</scope>
</reference>
<sequence>MEATAPSETPTQKPGAMKVIIAGAGIAGPSLALLLSRQGHHCTIIERSPGLRAKGQQIDIRKEGVEAAKRLGIFEEVKKHVVEEGGMQFVNSQGKQTACFPKMDPKDGQQGFSSEYEIMRGDLCKILHDATKDDVQYRFGLAITEYENQEDRVKVTLSDGSVEECDMLVGADGQSSRIRKMMLQDEPPEVNKTRDLGLYVAYFTIPRRDDSSDFGTVYTADKRRQILTRYHSKTHGQAYFGTMENGEEILAVLKEDTTKQKELFARIFKDAGWQAEPLIKDMMASEDFFCQSTTQIQTTIWSKGRVVLLGDAGYGPTPLTGMGTSLALMGATILAGAIGKHQGNLQAAFTEYDKVLRPVVEKTHQIPGLLPGIVYPKTKFGVKVMNLLLGTATSIGLAKMIQATTLKNKDEFKLPEYNEVSA</sequence>
<dbReference type="Gene3D" id="3.50.50.60">
    <property type="entry name" value="FAD/NAD(P)-binding domain"/>
    <property type="match status" value="1"/>
</dbReference>
<dbReference type="Pfam" id="PF01494">
    <property type="entry name" value="FAD_binding_3"/>
    <property type="match status" value="1"/>
</dbReference>
<dbReference type="AlphaFoldDB" id="A0A0A1TGA7"/>
<dbReference type="Gene3D" id="3.30.9.10">
    <property type="entry name" value="D-Amino Acid Oxidase, subunit A, domain 2"/>
    <property type="match status" value="1"/>
</dbReference>
<dbReference type="InterPro" id="IPR036188">
    <property type="entry name" value="FAD/NAD-bd_sf"/>
</dbReference>
<keyword evidence="2" id="KW-0274">FAD</keyword>
<gene>
    <name evidence="5" type="ORF">VHEMI05125</name>
</gene>
<evidence type="ECO:0000313" key="6">
    <source>
        <dbReference type="Proteomes" id="UP000039046"/>
    </source>
</evidence>
<dbReference type="GO" id="GO:0071949">
    <property type="term" value="F:FAD binding"/>
    <property type="evidence" value="ECO:0007669"/>
    <property type="project" value="InterPro"/>
</dbReference>
<name>A0A0A1TGA7_9HYPO</name>
<dbReference type="PANTHER" id="PTHR46865">
    <property type="entry name" value="OXIDOREDUCTASE-RELATED"/>
    <property type="match status" value="1"/>
</dbReference>
<feature type="domain" description="FAD-binding" evidence="4">
    <location>
        <begin position="17"/>
        <end position="341"/>
    </location>
</feature>
<evidence type="ECO:0000313" key="5">
    <source>
        <dbReference type="EMBL" id="CEJ89273.1"/>
    </source>
</evidence>
<protein>
    <recommendedName>
        <fullName evidence="4">FAD-binding domain-containing protein</fullName>
    </recommendedName>
</protein>
<dbReference type="Proteomes" id="UP000039046">
    <property type="component" value="Unassembled WGS sequence"/>
</dbReference>
<dbReference type="PANTHER" id="PTHR46865:SF7">
    <property type="entry name" value="MONOOXYGENASE, PUTATIVE (AFU_ORTHOLOGUE AFUA_8G07040)-RELATED"/>
    <property type="match status" value="1"/>
</dbReference>
<dbReference type="SUPFAM" id="SSF51905">
    <property type="entry name" value="FAD/NAD(P)-binding domain"/>
    <property type="match status" value="1"/>
</dbReference>
<keyword evidence="1" id="KW-0285">Flavoprotein</keyword>
<evidence type="ECO:0000256" key="2">
    <source>
        <dbReference type="ARBA" id="ARBA00022827"/>
    </source>
</evidence>
<proteinExistence type="predicted"/>
<dbReference type="HOGENOM" id="CLU_009665_1_1_1"/>
<dbReference type="EMBL" id="CDHN01000002">
    <property type="protein sequence ID" value="CEJ89273.1"/>
    <property type="molecule type" value="Genomic_DNA"/>
</dbReference>
<dbReference type="InterPro" id="IPR051704">
    <property type="entry name" value="FAD_aromatic-hydroxylase"/>
</dbReference>
<accession>A0A0A1TGA7</accession>
<organism evidence="5 6">
    <name type="scientific">[Torrubiella] hemipterigena</name>
    <dbReference type="NCBI Taxonomy" id="1531966"/>
    <lineage>
        <taxon>Eukaryota</taxon>
        <taxon>Fungi</taxon>
        <taxon>Dikarya</taxon>
        <taxon>Ascomycota</taxon>
        <taxon>Pezizomycotina</taxon>
        <taxon>Sordariomycetes</taxon>
        <taxon>Hypocreomycetidae</taxon>
        <taxon>Hypocreales</taxon>
        <taxon>Clavicipitaceae</taxon>
        <taxon>Clavicipitaceae incertae sedis</taxon>
        <taxon>'Torrubiella' clade</taxon>
    </lineage>
</organism>
<keyword evidence="3" id="KW-0560">Oxidoreductase</keyword>
<dbReference type="OrthoDB" id="655030at2759"/>
<evidence type="ECO:0000256" key="1">
    <source>
        <dbReference type="ARBA" id="ARBA00022630"/>
    </source>
</evidence>
<keyword evidence="6" id="KW-1185">Reference proteome</keyword>
<evidence type="ECO:0000259" key="4">
    <source>
        <dbReference type="Pfam" id="PF01494"/>
    </source>
</evidence>
<dbReference type="InterPro" id="IPR002938">
    <property type="entry name" value="FAD-bd"/>
</dbReference>
<dbReference type="PRINTS" id="PR00420">
    <property type="entry name" value="RNGMNOXGNASE"/>
</dbReference>